<keyword evidence="2" id="KW-0963">Cytoplasm</keyword>
<dbReference type="AlphaFoldDB" id="A0A109UYH5"/>
<evidence type="ECO:0000256" key="10">
    <source>
        <dbReference type="ARBA" id="ARBA00023212"/>
    </source>
</evidence>
<keyword evidence="5 15" id="KW-0547">Nucleotide-binding</keyword>
<dbReference type="GO" id="GO:0000073">
    <property type="term" value="P:initial mitotic spindle pole body separation"/>
    <property type="evidence" value="ECO:0007669"/>
    <property type="project" value="TreeGrafter"/>
</dbReference>
<dbReference type="EMBL" id="CP014248">
    <property type="protein sequence ID" value="AMD22637.1"/>
    <property type="molecule type" value="Genomic_DNA"/>
</dbReference>
<dbReference type="GO" id="GO:0008017">
    <property type="term" value="F:microtubule binding"/>
    <property type="evidence" value="ECO:0007669"/>
    <property type="project" value="InterPro"/>
</dbReference>
<dbReference type="GO" id="GO:0008574">
    <property type="term" value="F:plus-end-directed microtubule motor activity"/>
    <property type="evidence" value="ECO:0007669"/>
    <property type="project" value="TreeGrafter"/>
</dbReference>
<dbReference type="InterPro" id="IPR047241">
    <property type="entry name" value="KIF11-like_kin_motor_dom"/>
</dbReference>
<comment type="subcellular location">
    <subcellularLocation>
        <location evidence="1">Cytoplasm</location>
        <location evidence="1">Cytoskeleton</location>
        <location evidence="1">Spindle</location>
    </subcellularLocation>
</comment>
<keyword evidence="4" id="KW-0493">Microtubule</keyword>
<dbReference type="GO" id="GO:0005634">
    <property type="term" value="C:nucleus"/>
    <property type="evidence" value="ECO:0007669"/>
    <property type="project" value="TreeGrafter"/>
</dbReference>
<dbReference type="PROSITE" id="PS00411">
    <property type="entry name" value="KINESIN_MOTOR_1"/>
    <property type="match status" value="1"/>
</dbReference>
<dbReference type="Gene3D" id="3.40.850.10">
    <property type="entry name" value="Kinesin motor domain"/>
    <property type="match status" value="1"/>
</dbReference>
<evidence type="ECO:0000313" key="20">
    <source>
        <dbReference type="Proteomes" id="UP000243052"/>
    </source>
</evidence>
<evidence type="ECO:0000259" key="18">
    <source>
        <dbReference type="PROSITE" id="PS50067"/>
    </source>
</evidence>
<evidence type="ECO:0000313" key="19">
    <source>
        <dbReference type="EMBL" id="AMD22637.1"/>
    </source>
</evidence>
<evidence type="ECO:0000256" key="3">
    <source>
        <dbReference type="ARBA" id="ARBA00022618"/>
    </source>
</evidence>
<dbReference type="PANTHER" id="PTHR47970:SF19">
    <property type="entry name" value="KINESIN-LIKE PROTEIN KIP1"/>
    <property type="match status" value="1"/>
</dbReference>
<feature type="region of interest" description="Disordered" evidence="17">
    <location>
        <begin position="1"/>
        <end position="25"/>
    </location>
</feature>
<keyword evidence="11" id="KW-0131">Cell cycle</keyword>
<dbReference type="GO" id="GO:0005876">
    <property type="term" value="C:spindle microtubule"/>
    <property type="evidence" value="ECO:0007669"/>
    <property type="project" value="TreeGrafter"/>
</dbReference>
<comment type="function">
    <text evidence="13">Required for assembly of the mitotic spindle. Interacts with spindle microtubules to produce an outwardly directed force acting upon the poles. Following spindle assembly, CIN8 and KIP1 apparently act to oppose a force that draws separated poles back together. This force seems to be mediate by KAR3.</text>
</comment>
<keyword evidence="20" id="KW-1185">Reference proteome</keyword>
<reference evidence="19 20" key="1">
    <citation type="submission" date="2016-01" db="EMBL/GenBank/DDBJ databases">
        <title>Genome sequence of the yeast Holleya sinecauda.</title>
        <authorList>
            <person name="Dietrich F.S."/>
        </authorList>
    </citation>
    <scope>NUCLEOTIDE SEQUENCE [LARGE SCALE GENOMIC DNA]</scope>
    <source>
        <strain evidence="19 20">ATCC 58844</strain>
    </source>
</reference>
<evidence type="ECO:0000256" key="6">
    <source>
        <dbReference type="ARBA" id="ARBA00022776"/>
    </source>
</evidence>
<dbReference type="PRINTS" id="PR00380">
    <property type="entry name" value="KINESINHEAVY"/>
</dbReference>
<evidence type="ECO:0000256" key="15">
    <source>
        <dbReference type="PROSITE-ProRule" id="PRU00283"/>
    </source>
</evidence>
<dbReference type="GO" id="GO:0051301">
    <property type="term" value="P:cell division"/>
    <property type="evidence" value="ECO:0007669"/>
    <property type="project" value="UniProtKB-KW"/>
</dbReference>
<keyword evidence="8 16" id="KW-0175">Coiled coil</keyword>
<sequence>MSDRLLRSSSSGVFSTPVSKPLARPKSTAVSNCSQKRARTSIKSDECGLECNINVYVRCRSRNEREIKEKANVVVSTLGKQGRELVVMNPTMSNHRTYSFDQVFGAESDQETVFEKVAKSYLYEMIRGYNCTLFAYGQTGTGKTYTMSGDIEVMGASSEDPNHVLLSENAGIIPRVLVELFQILQNESQDYSVKVSFLELYNEKLRDLLAGDKEPLLDDSGGSMLNSSESIRIFDNQKPDRRTSSSYAITVKGMEEIYISSAHEGLKLLLEGSLKRKVAATKCNDVSSRSHIVFTITTNVTKVHPASGEEYVKIGKLNLVDLAGSENITRSGAENKRAQEAGSINKSLLTLGRVINALVGHSQHIPYRESKLTRLLQDSLGGRTKTCIIATISPAKTCIEETVSTLEYATRARSIKNTPQVNQLMAKETCINDYIREIERLRKDLRAIQCKEGIYITQEKYDMYESNSILVDEQKAKIENLQDQIRRFKEKYSGQVNIVKEKEIQLKELTLINEKIMESCKQLYCQFDQLKTNVLSYDREVKDIHEKNLQLLSNVASNRQKIHEALLSKVGFVEKSQSAISTELNSLGAILNTLLSYNQRFKTVIEGVFEDLRDRLAIFEEITQGGELSVDVDGIDDKFGKVTDVVRSSCENVLVRMDDYISTLKSNMSLANSDLSGGLKENTAKLESSVRDFVTDIKKELEDSLQHLIEKVVSQGSATSELVNSTKLGLISQKTQIEKEIQTKSEEYAQKAAAARMDICKLVEQERQRCQEAMKASYEFLLDKMKESELRQKSFEELIANKLQELVASDGQTAVELCSFGLHQLNSHTMTSINSLANTITENSSSLTSDVQHFKVRNSSTCDFDVLKYEFNNFKENIASASGKQTTRLEALVNETYSCLKNDLEIHKTDVTSEIDKENKETCAVLETANDNSQKLVHSINTLVNYVSEGYKSNVMQISHTQDEIFDNNIMYMKKIADKIGAAITMSPSLQDIPQIHDGPQRVIKRLPSFDISENLAEIENENALISELPYGGADMLIGAPSSSRESIINSSRGAQSLNAITPVPLSVKPYTNLQVPRNLNSNIKTLQNLALETVSNSGSQMTEVIDLSDDATSCS</sequence>
<dbReference type="GO" id="GO:0072686">
    <property type="term" value="C:mitotic spindle"/>
    <property type="evidence" value="ECO:0007669"/>
    <property type="project" value="TreeGrafter"/>
</dbReference>
<evidence type="ECO:0000256" key="8">
    <source>
        <dbReference type="ARBA" id="ARBA00023054"/>
    </source>
</evidence>
<gene>
    <name evidence="19" type="ORF">AW171_hschr84688</name>
</gene>
<keyword evidence="3" id="KW-0132">Cell division</keyword>
<keyword evidence="6" id="KW-0498">Mitosis</keyword>
<accession>A0A109UYH5</accession>
<dbReference type="InterPro" id="IPR019821">
    <property type="entry name" value="Kinesin_motor_CS"/>
</dbReference>
<evidence type="ECO:0000256" key="16">
    <source>
        <dbReference type="SAM" id="Coils"/>
    </source>
</evidence>
<dbReference type="GeneID" id="28725998"/>
<dbReference type="InterPro" id="IPR001752">
    <property type="entry name" value="Kinesin_motor_dom"/>
</dbReference>
<dbReference type="GO" id="GO:0005524">
    <property type="term" value="F:ATP binding"/>
    <property type="evidence" value="ECO:0007669"/>
    <property type="project" value="UniProtKB-UniRule"/>
</dbReference>
<evidence type="ECO:0000256" key="13">
    <source>
        <dbReference type="ARBA" id="ARBA00059896"/>
    </source>
</evidence>
<dbReference type="OrthoDB" id="3176171at2759"/>
<dbReference type="Pfam" id="PF00225">
    <property type="entry name" value="Kinesin"/>
    <property type="match status" value="1"/>
</dbReference>
<dbReference type="FunFam" id="3.40.850.10:FF:000051">
    <property type="entry name" value="Kinesin-like protein bimC"/>
    <property type="match status" value="1"/>
</dbReference>
<dbReference type="RefSeq" id="XP_017989633.1">
    <property type="nucleotide sequence ID" value="XM_018134095.1"/>
</dbReference>
<evidence type="ECO:0000256" key="7">
    <source>
        <dbReference type="ARBA" id="ARBA00022840"/>
    </source>
</evidence>
<evidence type="ECO:0000256" key="5">
    <source>
        <dbReference type="ARBA" id="ARBA00022741"/>
    </source>
</evidence>
<name>A0A109UYH5_9SACH</name>
<dbReference type="PROSITE" id="PS50067">
    <property type="entry name" value="KINESIN_MOTOR_2"/>
    <property type="match status" value="1"/>
</dbReference>
<dbReference type="SMART" id="SM00129">
    <property type="entry name" value="KISc"/>
    <property type="match status" value="1"/>
</dbReference>
<feature type="binding site" evidence="15">
    <location>
        <begin position="137"/>
        <end position="144"/>
    </location>
    <ligand>
        <name>ATP</name>
        <dbReference type="ChEBI" id="CHEBI:30616"/>
    </ligand>
</feature>
<evidence type="ECO:0000256" key="4">
    <source>
        <dbReference type="ARBA" id="ARBA00022701"/>
    </source>
</evidence>
<evidence type="ECO:0000256" key="1">
    <source>
        <dbReference type="ARBA" id="ARBA00004186"/>
    </source>
</evidence>
<dbReference type="InterPro" id="IPR027417">
    <property type="entry name" value="P-loop_NTPase"/>
</dbReference>
<dbReference type="Proteomes" id="UP000243052">
    <property type="component" value="Chromosome viii"/>
</dbReference>
<proteinExistence type="inferred from homology"/>
<keyword evidence="7 15" id="KW-0067">ATP-binding</keyword>
<organism evidence="19 20">
    <name type="scientific">Eremothecium sinecaudum</name>
    <dbReference type="NCBI Taxonomy" id="45286"/>
    <lineage>
        <taxon>Eukaryota</taxon>
        <taxon>Fungi</taxon>
        <taxon>Dikarya</taxon>
        <taxon>Ascomycota</taxon>
        <taxon>Saccharomycotina</taxon>
        <taxon>Saccharomycetes</taxon>
        <taxon>Saccharomycetales</taxon>
        <taxon>Saccharomycetaceae</taxon>
        <taxon>Eremothecium</taxon>
    </lineage>
</organism>
<feature type="compositionally biased region" description="Low complexity" evidence="17">
    <location>
        <begin position="8"/>
        <end position="19"/>
    </location>
</feature>
<evidence type="ECO:0000256" key="9">
    <source>
        <dbReference type="ARBA" id="ARBA00023175"/>
    </source>
</evidence>
<comment type="similarity">
    <text evidence="12">Belongs to the TRAFAC class myosin-kinesin ATPase superfamily. Kinesin family. KIN-5/BimC subfamily.</text>
</comment>
<dbReference type="GO" id="GO:0007018">
    <property type="term" value="P:microtubule-based movement"/>
    <property type="evidence" value="ECO:0007669"/>
    <property type="project" value="InterPro"/>
</dbReference>
<dbReference type="SUPFAM" id="SSF52540">
    <property type="entry name" value="P-loop containing nucleoside triphosphate hydrolases"/>
    <property type="match status" value="1"/>
</dbReference>
<keyword evidence="10" id="KW-0206">Cytoskeleton</keyword>
<dbReference type="STRING" id="45286.A0A109UYH5"/>
<evidence type="ECO:0000256" key="17">
    <source>
        <dbReference type="SAM" id="MobiDB-lite"/>
    </source>
</evidence>
<protein>
    <recommendedName>
        <fullName evidence="14">Kinesin-like protein KIP1</fullName>
    </recommendedName>
</protein>
<evidence type="ECO:0000256" key="14">
    <source>
        <dbReference type="ARBA" id="ARBA00074599"/>
    </source>
</evidence>
<feature type="domain" description="Kinesin motor" evidence="18">
    <location>
        <begin position="52"/>
        <end position="415"/>
    </location>
</feature>
<dbReference type="CDD" id="cd01364">
    <property type="entry name" value="KISc_BimC_Eg5"/>
    <property type="match status" value="1"/>
</dbReference>
<dbReference type="PANTHER" id="PTHR47970">
    <property type="entry name" value="KINESIN-LIKE PROTEIN KIF11"/>
    <property type="match status" value="1"/>
</dbReference>
<evidence type="ECO:0000256" key="2">
    <source>
        <dbReference type="ARBA" id="ARBA00022490"/>
    </source>
</evidence>
<dbReference type="InterPro" id="IPR047149">
    <property type="entry name" value="KIF11-like"/>
</dbReference>
<keyword evidence="9 15" id="KW-0505">Motor protein</keyword>
<dbReference type="InterPro" id="IPR036961">
    <property type="entry name" value="Kinesin_motor_dom_sf"/>
</dbReference>
<evidence type="ECO:0000256" key="11">
    <source>
        <dbReference type="ARBA" id="ARBA00023306"/>
    </source>
</evidence>
<evidence type="ECO:0000256" key="12">
    <source>
        <dbReference type="ARBA" id="ARBA00034704"/>
    </source>
</evidence>
<feature type="coiled-coil region" evidence="16">
    <location>
        <begin position="431"/>
        <end position="491"/>
    </location>
</feature>